<dbReference type="Proteomes" id="UP000247409">
    <property type="component" value="Unassembled WGS sequence"/>
</dbReference>
<reference evidence="2 3" key="1">
    <citation type="journal article" date="2018" name="Mol. Biol. Evol.">
        <title>Analysis of the draft genome of the red seaweed Gracilariopsis chorda provides insights into genome size evolution in Rhodophyta.</title>
        <authorList>
            <person name="Lee J."/>
            <person name="Yang E.C."/>
            <person name="Graf L."/>
            <person name="Yang J.H."/>
            <person name="Qiu H."/>
            <person name="Zel Zion U."/>
            <person name="Chan C.X."/>
            <person name="Stephens T.G."/>
            <person name="Weber A.P.M."/>
            <person name="Boo G.H."/>
            <person name="Boo S.M."/>
            <person name="Kim K.M."/>
            <person name="Shin Y."/>
            <person name="Jung M."/>
            <person name="Lee S.J."/>
            <person name="Yim H.S."/>
            <person name="Lee J.H."/>
            <person name="Bhattacharya D."/>
            <person name="Yoon H.S."/>
        </authorList>
    </citation>
    <scope>NUCLEOTIDE SEQUENCE [LARGE SCALE GENOMIC DNA]</scope>
    <source>
        <strain evidence="2 3">SKKU-2015</strain>
        <tissue evidence="2">Whole body</tissue>
    </source>
</reference>
<gene>
    <name evidence="2" type="ORF">BWQ96_04910</name>
</gene>
<name>A0A2V3IW06_9FLOR</name>
<accession>A0A2V3IW06</accession>
<feature type="region of interest" description="Disordered" evidence="1">
    <location>
        <begin position="1"/>
        <end position="52"/>
    </location>
</feature>
<sequence length="131" mass="14491">MVQRSSSSGARHSLQNKISPLPNAESPASKVSPVPSEPGVQRSGFPESYKAGSRTLVQDVLPNIVVYSSRQMMNRADGSNSNANKERSSDLNGIIKVNQGRKQFCGGFDEDLRQFLEFYDVMARLRKLTDQ</sequence>
<dbReference type="EMBL" id="NBIV01000063">
    <property type="protein sequence ID" value="PXF45320.1"/>
    <property type="molecule type" value="Genomic_DNA"/>
</dbReference>
<protein>
    <submittedName>
        <fullName evidence="2">Uncharacterized protein</fullName>
    </submittedName>
</protein>
<dbReference type="AlphaFoldDB" id="A0A2V3IW06"/>
<feature type="compositionally biased region" description="Polar residues" evidence="1">
    <location>
        <begin position="1"/>
        <end position="18"/>
    </location>
</feature>
<proteinExistence type="predicted"/>
<comment type="caution">
    <text evidence="2">The sequence shown here is derived from an EMBL/GenBank/DDBJ whole genome shotgun (WGS) entry which is preliminary data.</text>
</comment>
<keyword evidence="3" id="KW-1185">Reference proteome</keyword>
<organism evidence="2 3">
    <name type="scientific">Gracilariopsis chorda</name>
    <dbReference type="NCBI Taxonomy" id="448386"/>
    <lineage>
        <taxon>Eukaryota</taxon>
        <taxon>Rhodophyta</taxon>
        <taxon>Florideophyceae</taxon>
        <taxon>Rhodymeniophycidae</taxon>
        <taxon>Gracilariales</taxon>
        <taxon>Gracilariaceae</taxon>
        <taxon>Gracilariopsis</taxon>
    </lineage>
</organism>
<evidence type="ECO:0000256" key="1">
    <source>
        <dbReference type="SAM" id="MobiDB-lite"/>
    </source>
</evidence>
<evidence type="ECO:0000313" key="3">
    <source>
        <dbReference type="Proteomes" id="UP000247409"/>
    </source>
</evidence>
<evidence type="ECO:0000313" key="2">
    <source>
        <dbReference type="EMBL" id="PXF45320.1"/>
    </source>
</evidence>